<evidence type="ECO:0000313" key="7">
    <source>
        <dbReference type="EMBL" id="RIB24276.1"/>
    </source>
</evidence>
<keyword evidence="2" id="KW-0547">Nucleotide-binding</keyword>
<reference evidence="7 8" key="1">
    <citation type="submission" date="2018-06" db="EMBL/GenBank/DDBJ databases">
        <title>Comparative genomics reveals the genomic features of Rhizophagus irregularis, R. cerebriforme, R. diaphanum and Gigaspora rosea, and their symbiotic lifestyle signature.</title>
        <authorList>
            <person name="Morin E."/>
            <person name="San Clemente H."/>
            <person name="Chen E.C.H."/>
            <person name="De La Providencia I."/>
            <person name="Hainaut M."/>
            <person name="Kuo A."/>
            <person name="Kohler A."/>
            <person name="Murat C."/>
            <person name="Tang N."/>
            <person name="Roy S."/>
            <person name="Loubradou J."/>
            <person name="Henrissat B."/>
            <person name="Grigoriev I.V."/>
            <person name="Corradi N."/>
            <person name="Roux C."/>
            <person name="Martin F.M."/>
        </authorList>
    </citation>
    <scope>NUCLEOTIDE SEQUENCE [LARGE SCALE GENOMIC DNA]</scope>
    <source>
        <strain evidence="7 8">DAOM 194757</strain>
    </source>
</reference>
<feature type="region of interest" description="Disordered" evidence="5">
    <location>
        <begin position="1"/>
        <end position="24"/>
    </location>
</feature>
<evidence type="ECO:0000313" key="8">
    <source>
        <dbReference type="Proteomes" id="UP000266673"/>
    </source>
</evidence>
<feature type="domain" description="Protein kinase" evidence="6">
    <location>
        <begin position="279"/>
        <end position="544"/>
    </location>
</feature>
<dbReference type="Pfam" id="PF07714">
    <property type="entry name" value="PK_Tyr_Ser-Thr"/>
    <property type="match status" value="2"/>
</dbReference>
<dbReference type="OrthoDB" id="2355474at2759"/>
<evidence type="ECO:0000256" key="5">
    <source>
        <dbReference type="SAM" id="MobiDB-lite"/>
    </source>
</evidence>
<dbReference type="InterPro" id="IPR051681">
    <property type="entry name" value="Ser/Thr_Kinases-Pseudokinases"/>
</dbReference>
<protein>
    <submittedName>
        <fullName evidence="7">Kinase-like domain-containing protein</fullName>
    </submittedName>
</protein>
<keyword evidence="4" id="KW-0067">ATP-binding</keyword>
<evidence type="ECO:0000256" key="3">
    <source>
        <dbReference type="ARBA" id="ARBA00022777"/>
    </source>
</evidence>
<dbReference type="Gene3D" id="1.10.510.10">
    <property type="entry name" value="Transferase(Phosphotransferase) domain 1"/>
    <property type="match status" value="2"/>
</dbReference>
<name>A0A397VZ30_9GLOM</name>
<evidence type="ECO:0000256" key="2">
    <source>
        <dbReference type="ARBA" id="ARBA00022741"/>
    </source>
</evidence>
<dbReference type="PRINTS" id="PR00109">
    <property type="entry name" value="TYRKINASE"/>
</dbReference>
<accession>A0A397VZ30</accession>
<feature type="domain" description="Protein kinase" evidence="6">
    <location>
        <begin position="1"/>
        <end position="244"/>
    </location>
</feature>
<dbReference type="Proteomes" id="UP000266673">
    <property type="component" value="Unassembled WGS sequence"/>
</dbReference>
<dbReference type="EMBL" id="QKWP01000223">
    <property type="protein sequence ID" value="RIB24276.1"/>
    <property type="molecule type" value="Genomic_DNA"/>
</dbReference>
<comment type="caution">
    <text evidence="7">The sequence shown here is derived from an EMBL/GenBank/DDBJ whole genome shotgun (WGS) entry which is preliminary data.</text>
</comment>
<dbReference type="AlphaFoldDB" id="A0A397VZ30"/>
<dbReference type="InterPro" id="IPR011009">
    <property type="entry name" value="Kinase-like_dom_sf"/>
</dbReference>
<dbReference type="PROSITE" id="PS50011">
    <property type="entry name" value="PROTEIN_KINASE_DOM"/>
    <property type="match status" value="2"/>
</dbReference>
<proteinExistence type="predicted"/>
<organism evidence="7 8">
    <name type="scientific">Gigaspora rosea</name>
    <dbReference type="NCBI Taxonomy" id="44941"/>
    <lineage>
        <taxon>Eukaryota</taxon>
        <taxon>Fungi</taxon>
        <taxon>Fungi incertae sedis</taxon>
        <taxon>Mucoromycota</taxon>
        <taxon>Glomeromycotina</taxon>
        <taxon>Glomeromycetes</taxon>
        <taxon>Diversisporales</taxon>
        <taxon>Gigasporaceae</taxon>
        <taxon>Gigaspora</taxon>
    </lineage>
</organism>
<gene>
    <name evidence="7" type="ORF">C2G38_2139325</name>
</gene>
<dbReference type="GO" id="GO:0004674">
    <property type="term" value="F:protein serine/threonine kinase activity"/>
    <property type="evidence" value="ECO:0007669"/>
    <property type="project" value="TreeGrafter"/>
</dbReference>
<dbReference type="InterPro" id="IPR001245">
    <property type="entry name" value="Ser-Thr/Tyr_kinase_cat_dom"/>
</dbReference>
<sequence>MAEHSAAYSAEEPSTARPAEEPSFESLENDIKNGVINYIDYNDFTGNEIIDFTGSYRIVLQLADDGNLRKYLNENFSKLQWEDKFRIAKEIAQGLRFLHVNGVIHRDLHPNNILVHDNHMMISDFGLSKLTTSDTSNTSNSGSILNGMPAFLDPQSFINSKFSFTTKSDIYSFGVILWEISSGRKPFQSLKRYAIAIIVNSGEREKPIEGTPIEYEKLYKQCWDNDPEKRPTIEKVFDSLDQLIYKPTDSHVTTEKPSGGLLEKIISEKIIKFYDFNQFSNHIKISEERLGSVYKSKWEQKGLTVALKCLGINDKFLNQKIADEFTRKLKLLQNNFHHNITKFYGLTKDTSGEYYSMIFKFADSGNLRTYLADNFSKLQWGEKLHMAIGIAKGIKYLHDNGIVHRGLHSKNILICEGRTLIAGLGISELMNDTSLSTSVTRGMPEYIDPQCFRNNSYPRDMKSDIYSFGVILWEISSGHPPFKFFENGYAIAIHVFNGGREVSVEGTPIKYENLYKQCWDNDPRVRPDIMLVLECLNGIQQNYLF</sequence>
<evidence type="ECO:0000256" key="4">
    <source>
        <dbReference type="ARBA" id="ARBA00022840"/>
    </source>
</evidence>
<dbReference type="PANTHER" id="PTHR44329:SF288">
    <property type="entry name" value="MITOGEN-ACTIVATED PROTEIN KINASE KINASE KINASE 20"/>
    <property type="match status" value="1"/>
</dbReference>
<keyword evidence="3 7" id="KW-0418">Kinase</keyword>
<keyword evidence="1" id="KW-0808">Transferase</keyword>
<evidence type="ECO:0000256" key="1">
    <source>
        <dbReference type="ARBA" id="ARBA00022679"/>
    </source>
</evidence>
<dbReference type="PANTHER" id="PTHR44329">
    <property type="entry name" value="SERINE/THREONINE-PROTEIN KINASE TNNI3K-RELATED"/>
    <property type="match status" value="1"/>
</dbReference>
<dbReference type="GO" id="GO:0005524">
    <property type="term" value="F:ATP binding"/>
    <property type="evidence" value="ECO:0007669"/>
    <property type="project" value="UniProtKB-KW"/>
</dbReference>
<dbReference type="STRING" id="44941.A0A397VZ30"/>
<keyword evidence="8" id="KW-1185">Reference proteome</keyword>
<dbReference type="SUPFAM" id="SSF56112">
    <property type="entry name" value="Protein kinase-like (PK-like)"/>
    <property type="match status" value="2"/>
</dbReference>
<dbReference type="GO" id="GO:0005737">
    <property type="term" value="C:cytoplasm"/>
    <property type="evidence" value="ECO:0007669"/>
    <property type="project" value="TreeGrafter"/>
</dbReference>
<evidence type="ECO:0000259" key="6">
    <source>
        <dbReference type="PROSITE" id="PS50011"/>
    </source>
</evidence>
<dbReference type="InterPro" id="IPR000719">
    <property type="entry name" value="Prot_kinase_dom"/>
</dbReference>